<protein>
    <submittedName>
        <fullName evidence="1">Dynamin GTPase</fullName>
    </submittedName>
</protein>
<proteinExistence type="predicted"/>
<accession>A0AAD6I288</accession>
<gene>
    <name evidence="1" type="ORF">N7460_012408</name>
</gene>
<keyword evidence="2" id="KW-1185">Reference proteome</keyword>
<name>A0AAD6I288_PENCN</name>
<evidence type="ECO:0000313" key="1">
    <source>
        <dbReference type="EMBL" id="KAJ6027591.1"/>
    </source>
</evidence>
<dbReference type="Proteomes" id="UP001219568">
    <property type="component" value="Unassembled WGS sequence"/>
</dbReference>
<dbReference type="EMBL" id="JAQJZL010000015">
    <property type="protein sequence ID" value="KAJ6027591.1"/>
    <property type="molecule type" value="Genomic_DNA"/>
</dbReference>
<dbReference type="Gene3D" id="1.20.120.1240">
    <property type="entry name" value="Dynamin, middle domain"/>
    <property type="match status" value="1"/>
</dbReference>
<organism evidence="1 2">
    <name type="scientific">Penicillium canescens</name>
    <dbReference type="NCBI Taxonomy" id="5083"/>
    <lineage>
        <taxon>Eukaryota</taxon>
        <taxon>Fungi</taxon>
        <taxon>Dikarya</taxon>
        <taxon>Ascomycota</taxon>
        <taxon>Pezizomycotina</taxon>
        <taxon>Eurotiomycetes</taxon>
        <taxon>Eurotiomycetidae</taxon>
        <taxon>Eurotiales</taxon>
        <taxon>Aspergillaceae</taxon>
        <taxon>Penicillium</taxon>
    </lineage>
</organism>
<dbReference type="AlphaFoldDB" id="A0AAD6I288"/>
<reference evidence="1" key="1">
    <citation type="journal article" date="2023" name="IMA Fungus">
        <title>Comparative genomic study of the Penicillium genus elucidates a diverse pangenome and 15 lateral gene transfer events.</title>
        <authorList>
            <person name="Petersen C."/>
            <person name="Sorensen T."/>
            <person name="Nielsen M.R."/>
            <person name="Sondergaard T.E."/>
            <person name="Sorensen J.L."/>
            <person name="Fitzpatrick D.A."/>
            <person name="Frisvad J.C."/>
            <person name="Nielsen K.L."/>
        </authorList>
    </citation>
    <scope>NUCLEOTIDE SEQUENCE</scope>
    <source>
        <strain evidence="1">IBT 15450</strain>
    </source>
</reference>
<sequence length="183" mass="21140">MELSLNKEGQILLSKEGMAAWVKEVYHRTQGRELPGNYNHALLAELFHSQSMRWGKIAREHVDAVAKLVSTFLEAALNFVIKDIKVRRNVQNCVEKSVQGNFKRAINELNVLLEDEARQPITYNHYYTDNIQKARNDQSNHQIQDSMHSAIRNDWNGKFHLPSHGPTSPDLKPVWTQIHRSMT</sequence>
<reference evidence="1" key="2">
    <citation type="submission" date="2023-01" db="EMBL/GenBank/DDBJ databases">
        <authorList>
            <person name="Petersen C."/>
        </authorList>
    </citation>
    <scope>NUCLEOTIDE SEQUENCE</scope>
    <source>
        <strain evidence="1">IBT 15450</strain>
    </source>
</reference>
<evidence type="ECO:0000313" key="2">
    <source>
        <dbReference type="Proteomes" id="UP001219568"/>
    </source>
</evidence>
<comment type="caution">
    <text evidence="1">The sequence shown here is derived from an EMBL/GenBank/DDBJ whole genome shotgun (WGS) entry which is preliminary data.</text>
</comment>